<evidence type="ECO:0000256" key="3">
    <source>
        <dbReference type="ARBA" id="ARBA00022989"/>
    </source>
</evidence>
<keyword evidence="8" id="KW-1185">Reference proteome</keyword>
<evidence type="ECO:0000259" key="6">
    <source>
        <dbReference type="Pfam" id="PF02656"/>
    </source>
</evidence>
<feature type="transmembrane region" description="Helical" evidence="5">
    <location>
        <begin position="21"/>
        <end position="41"/>
    </location>
</feature>
<reference evidence="7 8" key="1">
    <citation type="journal article" date="2009" name="Stand. Genomic Sci.">
        <title>Complete genome sequence of Sanguibacter keddieii type strain (ST-74).</title>
        <authorList>
            <person name="Ivanova N."/>
            <person name="Sikorski J."/>
            <person name="Sims D."/>
            <person name="Brettin T."/>
            <person name="Detter J.C."/>
            <person name="Han C."/>
            <person name="Lapidus A."/>
            <person name="Copeland A."/>
            <person name="Glavina Del Rio T."/>
            <person name="Nolan M."/>
            <person name="Chen F."/>
            <person name="Lucas S."/>
            <person name="Tice H."/>
            <person name="Cheng J.F."/>
            <person name="Bruce D."/>
            <person name="Goodwin L."/>
            <person name="Pitluck S."/>
            <person name="Pati A."/>
            <person name="Mavromatis K."/>
            <person name="Chen A."/>
            <person name="Palaniappan K."/>
            <person name="D'haeseleer P."/>
            <person name="Chain P."/>
            <person name="Bristow J."/>
            <person name="Eisen J.A."/>
            <person name="Markowitz V."/>
            <person name="Hugenholtz P."/>
            <person name="Goker M."/>
            <person name="Pukall R."/>
            <person name="Klenk H.P."/>
            <person name="Kyrpides N.C."/>
        </authorList>
    </citation>
    <scope>NUCLEOTIDE SEQUENCE [LARGE SCALE GENOMIC DNA]</scope>
    <source>
        <strain evidence="8">ATCC 51767 / DSM 10542 / NCFB 3025 / ST-74</strain>
    </source>
</reference>
<dbReference type="InterPro" id="IPR003807">
    <property type="entry name" value="DUF202"/>
</dbReference>
<comment type="subcellular location">
    <subcellularLocation>
        <location evidence="1">Endomembrane system</location>
        <topology evidence="1">Multi-pass membrane protein</topology>
    </subcellularLocation>
</comment>
<evidence type="ECO:0000256" key="2">
    <source>
        <dbReference type="ARBA" id="ARBA00022692"/>
    </source>
</evidence>
<dbReference type="eggNOG" id="ENOG5033H9Y">
    <property type="taxonomic scope" value="Bacteria"/>
</dbReference>
<organism evidence="7 8">
    <name type="scientific">Sanguibacter keddieii (strain ATCC 51767 / DSM 10542 / NCFB 3025 / ST-74)</name>
    <dbReference type="NCBI Taxonomy" id="446469"/>
    <lineage>
        <taxon>Bacteria</taxon>
        <taxon>Bacillati</taxon>
        <taxon>Actinomycetota</taxon>
        <taxon>Actinomycetes</taxon>
        <taxon>Micrococcales</taxon>
        <taxon>Sanguibacteraceae</taxon>
        <taxon>Sanguibacter</taxon>
    </lineage>
</organism>
<dbReference type="RefSeq" id="WP_012867542.1">
    <property type="nucleotide sequence ID" value="NC_013521.1"/>
</dbReference>
<evidence type="ECO:0000313" key="8">
    <source>
        <dbReference type="Proteomes" id="UP000000322"/>
    </source>
</evidence>
<evidence type="ECO:0000256" key="1">
    <source>
        <dbReference type="ARBA" id="ARBA00004127"/>
    </source>
</evidence>
<keyword evidence="4 5" id="KW-0472">Membrane</keyword>
<gene>
    <name evidence="7" type="ordered locus">Sked_25690</name>
</gene>
<feature type="transmembrane region" description="Helical" evidence="5">
    <location>
        <begin position="79"/>
        <end position="99"/>
    </location>
</feature>
<dbReference type="KEGG" id="ske:Sked_25690"/>
<feature type="transmembrane region" description="Helical" evidence="5">
    <location>
        <begin position="47"/>
        <end position="67"/>
    </location>
</feature>
<proteinExistence type="predicted"/>
<sequence length="102" mass="10561">MTGEPHRARADLYGAQPERTALAWQRSLLGVVLGSLVLMLTALREEMWLLVLLGAVLAVGVAVALVVGRPRDGRALERLVVAVVLLGALGATLAVAQAVGAA</sequence>
<protein>
    <recommendedName>
        <fullName evidence="6">DUF202 domain-containing protein</fullName>
    </recommendedName>
</protein>
<name>D1BKJ6_SANKS</name>
<evidence type="ECO:0000256" key="5">
    <source>
        <dbReference type="SAM" id="Phobius"/>
    </source>
</evidence>
<accession>D1BKJ6</accession>
<feature type="domain" description="DUF202" evidence="6">
    <location>
        <begin position="14"/>
        <end position="68"/>
    </location>
</feature>
<dbReference type="AlphaFoldDB" id="D1BKJ6"/>
<keyword evidence="2 5" id="KW-0812">Transmembrane</keyword>
<dbReference type="Proteomes" id="UP000000322">
    <property type="component" value="Chromosome"/>
</dbReference>
<dbReference type="EMBL" id="CP001819">
    <property type="protein sequence ID" value="ACZ22473.1"/>
    <property type="molecule type" value="Genomic_DNA"/>
</dbReference>
<dbReference type="HOGENOM" id="CLU_2275486_0_0_11"/>
<evidence type="ECO:0000256" key="4">
    <source>
        <dbReference type="ARBA" id="ARBA00023136"/>
    </source>
</evidence>
<dbReference type="Pfam" id="PF02656">
    <property type="entry name" value="DUF202"/>
    <property type="match status" value="1"/>
</dbReference>
<evidence type="ECO:0000313" key="7">
    <source>
        <dbReference type="EMBL" id="ACZ22473.1"/>
    </source>
</evidence>
<dbReference type="STRING" id="446469.Sked_25690"/>
<keyword evidence="3 5" id="KW-1133">Transmembrane helix</keyword>